<name>A0AAD6GQR3_9EURO</name>
<proteinExistence type="predicted"/>
<accession>A0AAD6GQR3</accession>
<gene>
    <name evidence="2" type="ORF">N7450_006649</name>
</gene>
<comment type="caution">
    <text evidence="2">The sequence shown here is derived from an EMBL/GenBank/DDBJ whole genome shotgun (WGS) entry which is preliminary data.</text>
</comment>
<sequence length="167" mass="18497">MSPINPASLHPEKYDAVPVANTGALEGFIKYMGILASSPESQFAATVINKISKQCEQIQSQKEDQDKKAKQKNSATRIELLRATVNEKETKIAEYSKNLEVQREEIAELKSALSKKVAKDVSTLQGNLKERDKMIDQLKTTGSKLKSILSSEKGKNEEIEAANEMSQ</sequence>
<protein>
    <submittedName>
        <fullName evidence="2">Uncharacterized protein</fullName>
    </submittedName>
</protein>
<reference evidence="2 3" key="1">
    <citation type="journal article" date="2023" name="IMA Fungus">
        <title>Comparative genomic study of the Penicillium genus elucidates a diverse pangenome and 15 lateral gene transfer events.</title>
        <authorList>
            <person name="Petersen C."/>
            <person name="Sorensen T."/>
            <person name="Nielsen M.R."/>
            <person name="Sondergaard T.E."/>
            <person name="Sorensen J.L."/>
            <person name="Fitzpatrick D.A."/>
            <person name="Frisvad J.C."/>
            <person name="Nielsen K.L."/>
        </authorList>
    </citation>
    <scope>NUCLEOTIDE SEQUENCE [LARGE SCALE GENOMIC DNA]</scope>
    <source>
        <strain evidence="2 3">IBT 29057</strain>
    </source>
</reference>
<dbReference type="AlphaFoldDB" id="A0AAD6GQR3"/>
<dbReference type="Proteomes" id="UP001216150">
    <property type="component" value="Unassembled WGS sequence"/>
</dbReference>
<organism evidence="2 3">
    <name type="scientific">Penicillium hetheringtonii</name>
    <dbReference type="NCBI Taxonomy" id="911720"/>
    <lineage>
        <taxon>Eukaryota</taxon>
        <taxon>Fungi</taxon>
        <taxon>Dikarya</taxon>
        <taxon>Ascomycota</taxon>
        <taxon>Pezizomycotina</taxon>
        <taxon>Eurotiomycetes</taxon>
        <taxon>Eurotiomycetidae</taxon>
        <taxon>Eurotiales</taxon>
        <taxon>Aspergillaceae</taxon>
        <taxon>Penicillium</taxon>
    </lineage>
</organism>
<evidence type="ECO:0000313" key="2">
    <source>
        <dbReference type="EMBL" id="KAJ5580348.1"/>
    </source>
</evidence>
<keyword evidence="3" id="KW-1185">Reference proteome</keyword>
<keyword evidence="1" id="KW-0175">Coiled coil</keyword>
<feature type="coiled-coil region" evidence="1">
    <location>
        <begin position="48"/>
        <end position="119"/>
    </location>
</feature>
<dbReference type="EMBL" id="JAQJAC010000006">
    <property type="protein sequence ID" value="KAJ5580348.1"/>
    <property type="molecule type" value="Genomic_DNA"/>
</dbReference>
<evidence type="ECO:0000313" key="3">
    <source>
        <dbReference type="Proteomes" id="UP001216150"/>
    </source>
</evidence>
<evidence type="ECO:0000256" key="1">
    <source>
        <dbReference type="SAM" id="Coils"/>
    </source>
</evidence>